<evidence type="ECO:0000313" key="1">
    <source>
        <dbReference type="EMBL" id="KAA0048581.1"/>
    </source>
</evidence>
<dbReference type="AlphaFoldDB" id="A0A5A7U4T0"/>
<name>A0A5A7U4T0_CUCMM</name>
<sequence length="214" mass="24617">MHSASRTSSGIRELKTKGKERIEKRRFVVVAVPRRSAAVCHLRLFSMFTAIMSSSYPRNNFMETDVMFLEFEDNLDNIAGGSSSVWATMRVRSSSQLPATPTLRRHAQSQLLELERHITINGCIPMMISPGAEKPVSPHTIRFSQAIGVCVLKIFLRFFVLDFNDQATNRFVEHQMLTTFKEFQVDCHRHFKKYSDLEKARVNLLNALVERHED</sequence>
<proteinExistence type="predicted"/>
<gene>
    <name evidence="2" type="ORF">E5676_scaffold236G00170</name>
    <name evidence="1" type="ORF">E6C27_scaffold61G002220</name>
</gene>
<organism evidence="1 3">
    <name type="scientific">Cucumis melo var. makuwa</name>
    <name type="common">Oriental melon</name>
    <dbReference type="NCBI Taxonomy" id="1194695"/>
    <lineage>
        <taxon>Eukaryota</taxon>
        <taxon>Viridiplantae</taxon>
        <taxon>Streptophyta</taxon>
        <taxon>Embryophyta</taxon>
        <taxon>Tracheophyta</taxon>
        <taxon>Spermatophyta</taxon>
        <taxon>Magnoliopsida</taxon>
        <taxon>eudicotyledons</taxon>
        <taxon>Gunneridae</taxon>
        <taxon>Pentapetalae</taxon>
        <taxon>rosids</taxon>
        <taxon>fabids</taxon>
        <taxon>Cucurbitales</taxon>
        <taxon>Cucurbitaceae</taxon>
        <taxon>Benincaseae</taxon>
        <taxon>Cucumis</taxon>
    </lineage>
</organism>
<dbReference type="Proteomes" id="UP000321947">
    <property type="component" value="Unassembled WGS sequence"/>
</dbReference>
<evidence type="ECO:0000313" key="4">
    <source>
        <dbReference type="Proteomes" id="UP000321947"/>
    </source>
</evidence>
<dbReference type="Proteomes" id="UP000321393">
    <property type="component" value="Unassembled WGS sequence"/>
</dbReference>
<protein>
    <submittedName>
        <fullName evidence="1">CACTA en-spm transposon protein</fullName>
    </submittedName>
</protein>
<dbReference type="EMBL" id="SSTE01012822">
    <property type="protein sequence ID" value="KAA0048581.1"/>
    <property type="molecule type" value="Genomic_DNA"/>
</dbReference>
<evidence type="ECO:0000313" key="3">
    <source>
        <dbReference type="Proteomes" id="UP000321393"/>
    </source>
</evidence>
<reference evidence="3 4" key="1">
    <citation type="submission" date="2019-08" db="EMBL/GenBank/DDBJ databases">
        <title>Draft genome sequences of two oriental melons (Cucumis melo L. var makuwa).</title>
        <authorList>
            <person name="Kwon S.-Y."/>
        </authorList>
    </citation>
    <scope>NUCLEOTIDE SEQUENCE [LARGE SCALE GENOMIC DNA]</scope>
    <source>
        <strain evidence="4">cv. Chang Bougi</strain>
        <strain evidence="3">cv. SW 3</strain>
        <tissue evidence="1">Leaf</tissue>
    </source>
</reference>
<evidence type="ECO:0000313" key="2">
    <source>
        <dbReference type="EMBL" id="TYK27169.1"/>
    </source>
</evidence>
<accession>A0A5A7U4T0</accession>
<dbReference type="EMBL" id="SSTD01002896">
    <property type="protein sequence ID" value="TYK27169.1"/>
    <property type="molecule type" value="Genomic_DNA"/>
</dbReference>
<comment type="caution">
    <text evidence="1">The sequence shown here is derived from an EMBL/GenBank/DDBJ whole genome shotgun (WGS) entry which is preliminary data.</text>
</comment>